<evidence type="ECO:0000313" key="2">
    <source>
        <dbReference type="EMBL" id="WMX46881.1"/>
    </source>
</evidence>
<gene>
    <name evidence="2" type="ORF">RGF97_21520</name>
</gene>
<name>A0ABY9RXH4_9ACTN</name>
<organism evidence="2 3">
    <name type="scientific">Streptomyces roseicoloratus</name>
    <dbReference type="NCBI Taxonomy" id="2508722"/>
    <lineage>
        <taxon>Bacteria</taxon>
        <taxon>Bacillati</taxon>
        <taxon>Actinomycetota</taxon>
        <taxon>Actinomycetes</taxon>
        <taxon>Kitasatosporales</taxon>
        <taxon>Streptomycetaceae</taxon>
        <taxon>Streptomyces</taxon>
    </lineage>
</organism>
<dbReference type="EMBL" id="CP133762">
    <property type="protein sequence ID" value="WMX46881.1"/>
    <property type="molecule type" value="Genomic_DNA"/>
</dbReference>
<evidence type="ECO:0000256" key="1">
    <source>
        <dbReference type="SAM" id="MobiDB-lite"/>
    </source>
</evidence>
<proteinExistence type="predicted"/>
<reference evidence="2 3" key="1">
    <citation type="submission" date="2023-09" db="EMBL/GenBank/DDBJ databases">
        <title>Complete genome of Streptomyces roseicoloratus T14.</title>
        <authorList>
            <person name="Bashizi T."/>
            <person name="Kim M.-J."/>
            <person name="Lee G."/>
            <person name="Tagele S.B."/>
            <person name="Shin J.-H."/>
        </authorList>
    </citation>
    <scope>NUCLEOTIDE SEQUENCE [LARGE SCALE GENOMIC DNA]</scope>
    <source>
        <strain evidence="2 3">T14</strain>
    </source>
</reference>
<dbReference type="RefSeq" id="WP_309549184.1">
    <property type="nucleotide sequence ID" value="NZ_CP133762.1"/>
</dbReference>
<sequence length="135" mass="14558">MRPQRFTDFVLDLAKNAPGATRVQTFADAGDTKHPFGLVITASGRETRWQFLGQLPEGAKHEGFADDPVTGAPAPSMGDPAAADSPEAWLTAVVAGAECPEIQAIERWSTRETSNSAPGFTVTFHNQARIFARQF</sequence>
<feature type="region of interest" description="Disordered" evidence="1">
    <location>
        <begin position="60"/>
        <end position="85"/>
    </location>
</feature>
<evidence type="ECO:0000313" key="3">
    <source>
        <dbReference type="Proteomes" id="UP001250858"/>
    </source>
</evidence>
<accession>A0ABY9RXH4</accession>
<dbReference type="Proteomes" id="UP001250858">
    <property type="component" value="Chromosome"/>
</dbReference>
<keyword evidence="3" id="KW-1185">Reference proteome</keyword>
<protein>
    <submittedName>
        <fullName evidence="2">Uncharacterized protein</fullName>
    </submittedName>
</protein>